<feature type="domain" description="NarX-like N-terminal" evidence="6">
    <location>
        <begin position="143"/>
        <end position="218"/>
    </location>
</feature>
<dbReference type="GO" id="GO:0016020">
    <property type="term" value="C:membrane"/>
    <property type="evidence" value="ECO:0007669"/>
    <property type="project" value="UniProtKB-SubCell"/>
</dbReference>
<keyword evidence="5" id="KW-0175">Coiled coil</keyword>
<evidence type="ECO:0000256" key="1">
    <source>
        <dbReference type="ARBA" id="ARBA00004141"/>
    </source>
</evidence>
<evidence type="ECO:0000313" key="7">
    <source>
        <dbReference type="EMBL" id="SHO81666.1"/>
    </source>
</evidence>
<proteinExistence type="predicted"/>
<dbReference type="InterPro" id="IPR029095">
    <property type="entry name" value="NarX-like_N"/>
</dbReference>
<evidence type="ECO:0000259" key="6">
    <source>
        <dbReference type="Pfam" id="PF13675"/>
    </source>
</evidence>
<reference evidence="7" key="1">
    <citation type="submission" date="2016-10" db="EMBL/GenBank/DDBJ databases">
        <authorList>
            <person name="de Groot N.N."/>
        </authorList>
    </citation>
    <scope>NUCLEOTIDE SEQUENCE</scope>
</reference>
<comment type="subcellular location">
    <subcellularLocation>
        <location evidence="1">Membrane</location>
        <topology evidence="1">Multi-pass membrane protein</topology>
    </subcellularLocation>
</comment>
<dbReference type="EMBL" id="FRYL01000045">
    <property type="protein sequence ID" value="SHO81666.1"/>
    <property type="molecule type" value="Genomic_DNA"/>
</dbReference>
<gene>
    <name evidence="7" type="ORF">MNB_SV-15-1212</name>
</gene>
<accession>A0A1W1ELJ0</accession>
<organism evidence="7">
    <name type="scientific">hydrothermal vent metagenome</name>
    <dbReference type="NCBI Taxonomy" id="652676"/>
    <lineage>
        <taxon>unclassified sequences</taxon>
        <taxon>metagenomes</taxon>
        <taxon>ecological metagenomes</taxon>
    </lineage>
</organism>
<keyword evidence="2" id="KW-0812">Transmembrane</keyword>
<protein>
    <submittedName>
        <fullName evidence="7">Nitric oxide-responding transcriptional regulator Dnr (Crp/Fnr family)</fullName>
    </submittedName>
</protein>
<sequence>MNYILKKVIVVIALLLATNSYGANNDYDKIKLIDIAGKQRMLSQTIAKDYFYIGKKVGKSKANRELTKSLTEFNKIAKTLSKSINNPEIINLLEFIKMSNEDFQAVIKTKFNLNDGQLVLDYSESILEGTQYLIDSLQENIKKKESKIVAEAGRQRVLAQRIAKYYISYQSGIKDKNTIEQMKQAVKDFASIHKSLMANKQNTPQINRKLNEVNRLWSIVYKFYLKIERGRLPYIVFITTNDISKKMDEVTKLYLELYK</sequence>
<evidence type="ECO:0000256" key="2">
    <source>
        <dbReference type="ARBA" id="ARBA00022692"/>
    </source>
</evidence>
<keyword evidence="3" id="KW-1133">Transmembrane helix</keyword>
<name>A0A1W1ELJ0_9ZZZZ</name>
<dbReference type="Pfam" id="PF13675">
    <property type="entry name" value="PilJ"/>
    <property type="match status" value="1"/>
</dbReference>
<keyword evidence="4" id="KW-0472">Membrane</keyword>
<evidence type="ECO:0000256" key="3">
    <source>
        <dbReference type="ARBA" id="ARBA00022989"/>
    </source>
</evidence>
<feature type="coiled-coil region" evidence="5">
    <location>
        <begin position="127"/>
        <end position="154"/>
    </location>
</feature>
<dbReference type="AlphaFoldDB" id="A0A1W1ELJ0"/>
<evidence type="ECO:0000256" key="5">
    <source>
        <dbReference type="SAM" id="Coils"/>
    </source>
</evidence>
<evidence type="ECO:0000256" key="4">
    <source>
        <dbReference type="ARBA" id="ARBA00023136"/>
    </source>
</evidence>